<protein>
    <recommendedName>
        <fullName evidence="4">DUF3592 domain-containing protein</fullName>
    </recommendedName>
</protein>
<evidence type="ECO:0000256" key="1">
    <source>
        <dbReference type="SAM" id="Phobius"/>
    </source>
</evidence>
<keyword evidence="1" id="KW-1133">Transmembrane helix</keyword>
<sequence length="131" mass="13949">MVGHTVDVLLETFTWVGFLGAVAVGVVWLILLLVDGAWTPAHAVVEPGESGRVAHWFTAEGGVGRAVLSDADEAHLAGADEADIYYRPGADDRMRFVARSPLVRLTGWFTVGFLAVGILALALSLLTMFLA</sequence>
<keyword evidence="3" id="KW-1185">Reference proteome</keyword>
<feature type="transmembrane region" description="Helical" evidence="1">
    <location>
        <begin position="12"/>
        <end position="34"/>
    </location>
</feature>
<evidence type="ECO:0008006" key="4">
    <source>
        <dbReference type="Google" id="ProtNLM"/>
    </source>
</evidence>
<accession>A0ABP6BT03</accession>
<dbReference type="Proteomes" id="UP001500274">
    <property type="component" value="Unassembled WGS sequence"/>
</dbReference>
<gene>
    <name evidence="2" type="ORF">GCM10009862_26040</name>
</gene>
<name>A0ABP6BT03_9MICO</name>
<comment type="caution">
    <text evidence="2">The sequence shown here is derived from an EMBL/GenBank/DDBJ whole genome shotgun (WGS) entry which is preliminary data.</text>
</comment>
<feature type="transmembrane region" description="Helical" evidence="1">
    <location>
        <begin position="102"/>
        <end position="130"/>
    </location>
</feature>
<dbReference type="RefSeq" id="WP_344230156.1">
    <property type="nucleotide sequence ID" value="NZ_BAAARI010000016.1"/>
</dbReference>
<evidence type="ECO:0000313" key="2">
    <source>
        <dbReference type="EMBL" id="GAA2585768.1"/>
    </source>
</evidence>
<organism evidence="2 3">
    <name type="scientific">Microbacterium binotii</name>
    <dbReference type="NCBI Taxonomy" id="462710"/>
    <lineage>
        <taxon>Bacteria</taxon>
        <taxon>Bacillati</taxon>
        <taxon>Actinomycetota</taxon>
        <taxon>Actinomycetes</taxon>
        <taxon>Micrococcales</taxon>
        <taxon>Microbacteriaceae</taxon>
        <taxon>Microbacterium</taxon>
    </lineage>
</organism>
<keyword evidence="1" id="KW-0812">Transmembrane</keyword>
<dbReference type="EMBL" id="BAAARI010000016">
    <property type="protein sequence ID" value="GAA2585768.1"/>
    <property type="molecule type" value="Genomic_DNA"/>
</dbReference>
<reference evidence="3" key="1">
    <citation type="journal article" date="2019" name="Int. J. Syst. Evol. Microbiol.">
        <title>The Global Catalogue of Microorganisms (GCM) 10K type strain sequencing project: providing services to taxonomists for standard genome sequencing and annotation.</title>
        <authorList>
            <consortium name="The Broad Institute Genomics Platform"/>
            <consortium name="The Broad Institute Genome Sequencing Center for Infectious Disease"/>
            <person name="Wu L."/>
            <person name="Ma J."/>
        </authorList>
    </citation>
    <scope>NUCLEOTIDE SEQUENCE [LARGE SCALE GENOMIC DNA]</scope>
    <source>
        <strain evidence="3">JCM 16365</strain>
    </source>
</reference>
<proteinExistence type="predicted"/>
<keyword evidence="1" id="KW-0472">Membrane</keyword>
<evidence type="ECO:0000313" key="3">
    <source>
        <dbReference type="Proteomes" id="UP001500274"/>
    </source>
</evidence>